<feature type="domain" description="Thiamine pyrophosphate enzyme central" evidence="5">
    <location>
        <begin position="195"/>
        <end position="334"/>
    </location>
</feature>
<evidence type="ECO:0000256" key="3">
    <source>
        <dbReference type="ARBA" id="ARBA00023052"/>
    </source>
</evidence>
<organism evidence="8 9">
    <name type="scientific">Xaviernesmea oryzae</name>
    <dbReference type="NCBI Taxonomy" id="464029"/>
    <lineage>
        <taxon>Bacteria</taxon>
        <taxon>Pseudomonadati</taxon>
        <taxon>Pseudomonadota</taxon>
        <taxon>Alphaproteobacteria</taxon>
        <taxon>Hyphomicrobiales</taxon>
        <taxon>Rhizobiaceae</taxon>
        <taxon>Rhizobium/Agrobacterium group</taxon>
        <taxon>Xaviernesmea</taxon>
    </lineage>
</organism>
<dbReference type="GO" id="GO:0030976">
    <property type="term" value="F:thiamine pyrophosphate binding"/>
    <property type="evidence" value="ECO:0007669"/>
    <property type="project" value="InterPro"/>
</dbReference>
<dbReference type="RefSeq" id="WP_085423494.1">
    <property type="nucleotide sequence ID" value="NZ_FXAF01000007.1"/>
</dbReference>
<dbReference type="EMBL" id="FXAF01000007">
    <property type="protein sequence ID" value="SMF56010.1"/>
    <property type="molecule type" value="Genomic_DNA"/>
</dbReference>
<dbReference type="OrthoDB" id="4494979at2"/>
<feature type="domain" description="Thiamine pyrophosphate enzyme TPP-binding" evidence="6">
    <location>
        <begin position="404"/>
        <end position="549"/>
    </location>
</feature>
<dbReference type="GO" id="GO:0005948">
    <property type="term" value="C:acetolactate synthase complex"/>
    <property type="evidence" value="ECO:0007669"/>
    <property type="project" value="TreeGrafter"/>
</dbReference>
<dbReference type="GO" id="GO:0009097">
    <property type="term" value="P:isoleucine biosynthetic process"/>
    <property type="evidence" value="ECO:0007669"/>
    <property type="project" value="TreeGrafter"/>
</dbReference>
<dbReference type="Gene3D" id="3.40.50.1220">
    <property type="entry name" value="TPP-binding domain"/>
    <property type="match status" value="1"/>
</dbReference>
<evidence type="ECO:0000259" key="6">
    <source>
        <dbReference type="Pfam" id="PF02775"/>
    </source>
</evidence>
<evidence type="ECO:0000256" key="1">
    <source>
        <dbReference type="ARBA" id="ARBA00001964"/>
    </source>
</evidence>
<accession>A0A1X7FQB3</accession>
<evidence type="ECO:0000259" key="5">
    <source>
        <dbReference type="Pfam" id="PF00205"/>
    </source>
</evidence>
<dbReference type="GO" id="GO:0050660">
    <property type="term" value="F:flavin adenine dinucleotide binding"/>
    <property type="evidence" value="ECO:0007669"/>
    <property type="project" value="TreeGrafter"/>
</dbReference>
<dbReference type="InterPro" id="IPR011766">
    <property type="entry name" value="TPP_enzyme_TPP-bd"/>
</dbReference>
<reference evidence="9" key="1">
    <citation type="submission" date="2017-04" db="EMBL/GenBank/DDBJ databases">
        <authorList>
            <person name="Varghese N."/>
            <person name="Submissions S."/>
        </authorList>
    </citation>
    <scope>NUCLEOTIDE SEQUENCE [LARGE SCALE GENOMIC DNA]</scope>
    <source>
        <strain evidence="9">B4P</strain>
    </source>
</reference>
<keyword evidence="3 4" id="KW-0786">Thiamine pyrophosphate</keyword>
<comment type="cofactor">
    <cofactor evidence="1">
        <name>thiamine diphosphate</name>
        <dbReference type="ChEBI" id="CHEBI:58937"/>
    </cofactor>
</comment>
<evidence type="ECO:0000259" key="7">
    <source>
        <dbReference type="Pfam" id="PF02776"/>
    </source>
</evidence>
<dbReference type="GO" id="GO:0003984">
    <property type="term" value="F:acetolactate synthase activity"/>
    <property type="evidence" value="ECO:0007669"/>
    <property type="project" value="TreeGrafter"/>
</dbReference>
<dbReference type="InterPro" id="IPR029061">
    <property type="entry name" value="THDP-binding"/>
</dbReference>
<keyword evidence="9" id="KW-1185">Reference proteome</keyword>
<dbReference type="PROSITE" id="PS00187">
    <property type="entry name" value="TPP_ENZYMES"/>
    <property type="match status" value="1"/>
</dbReference>
<proteinExistence type="inferred from homology"/>
<dbReference type="AlphaFoldDB" id="A0A1X7FQB3"/>
<dbReference type="Proteomes" id="UP000192903">
    <property type="component" value="Unassembled WGS sequence"/>
</dbReference>
<dbReference type="Gene3D" id="3.40.50.970">
    <property type="match status" value="2"/>
</dbReference>
<dbReference type="GO" id="GO:0000287">
    <property type="term" value="F:magnesium ion binding"/>
    <property type="evidence" value="ECO:0007669"/>
    <property type="project" value="InterPro"/>
</dbReference>
<protein>
    <submittedName>
        <fullName evidence="8">Acetolactate synthase-1/2/3 large subunit</fullName>
    </submittedName>
</protein>
<dbReference type="SUPFAM" id="SSF52518">
    <property type="entry name" value="Thiamin diphosphate-binding fold (THDP-binding)"/>
    <property type="match status" value="2"/>
</dbReference>
<dbReference type="InterPro" id="IPR029035">
    <property type="entry name" value="DHS-like_NAD/FAD-binding_dom"/>
</dbReference>
<dbReference type="InterPro" id="IPR000399">
    <property type="entry name" value="TPP-bd_CS"/>
</dbReference>
<sequence>MISSPITVAHTIALALKRHGVEVIFGQSLPSAVILAAEMIGIRQIAYRQENMGGAMADGYARVSGQVPVVAAQNGPAATLLVPPLAEAMKASIPIVAIVQEVERHQVDKNAFQELDHVALFSSCSKWTKRLPCAERVDDYVDNAFIAAASGRPGPAVLLLPADLLREKAVAQPIKRNASYGRFPLDRPRPSTEDINSVASLICKARNPVVIAGGGALSRGAPAALAKLQNVADLPIFTTNMGKGAVDEHNPLSCGVLGALVGPTSLGRHSRELLAEADLVLQVGTRNNQNGTDNWQLIPPLARLVQVDIDPQEIGRNYEAMRLVGDAAETVEALVEALKEMDLSLRTQSRPRLESRIAEAWARFHSARAPLAQHNASPIRPERVMAELQTLLTPETIVVADASYSSMWVVGQLRALASGMRFITPRGLAGLGWGVPLAMGAKVAKPDAKVVALVGDGGFAHSWAELETMVRMDIRVTIIVLNNGVLGFQKDAETVKFGQFSTACRFSPVDHAAIARACGCVGLRVDSPGDVLPALRTGLENNRPTLIEIATDPDAHPPISVFDGTLDKTMPDELEVA</sequence>
<dbReference type="CDD" id="cd07035">
    <property type="entry name" value="TPP_PYR_POX_like"/>
    <property type="match status" value="1"/>
</dbReference>
<dbReference type="Pfam" id="PF02775">
    <property type="entry name" value="TPP_enzyme_C"/>
    <property type="match status" value="1"/>
</dbReference>
<dbReference type="PANTHER" id="PTHR18968:SF13">
    <property type="entry name" value="ACETOLACTATE SYNTHASE CATALYTIC SUBUNIT, MITOCHONDRIAL"/>
    <property type="match status" value="1"/>
</dbReference>
<dbReference type="InterPro" id="IPR012000">
    <property type="entry name" value="Thiamin_PyroP_enz_cen_dom"/>
</dbReference>
<comment type="similarity">
    <text evidence="2 4">Belongs to the TPP enzyme family.</text>
</comment>
<evidence type="ECO:0000313" key="8">
    <source>
        <dbReference type="EMBL" id="SMF56010.1"/>
    </source>
</evidence>
<dbReference type="SUPFAM" id="SSF52467">
    <property type="entry name" value="DHS-like NAD/FAD-binding domain"/>
    <property type="match status" value="1"/>
</dbReference>
<gene>
    <name evidence="8" type="ORF">SAMN02982989_0122</name>
</gene>
<dbReference type="STRING" id="464029.SAMN02982989_0122"/>
<dbReference type="InterPro" id="IPR045229">
    <property type="entry name" value="TPP_enz"/>
</dbReference>
<dbReference type="Pfam" id="PF00205">
    <property type="entry name" value="TPP_enzyme_M"/>
    <property type="match status" value="1"/>
</dbReference>
<feature type="domain" description="Thiamine pyrophosphate enzyme N-terminal TPP-binding" evidence="7">
    <location>
        <begin position="7"/>
        <end position="120"/>
    </location>
</feature>
<dbReference type="CDD" id="cd00568">
    <property type="entry name" value="TPP_enzymes"/>
    <property type="match status" value="1"/>
</dbReference>
<evidence type="ECO:0000256" key="2">
    <source>
        <dbReference type="ARBA" id="ARBA00007812"/>
    </source>
</evidence>
<evidence type="ECO:0000256" key="4">
    <source>
        <dbReference type="RuleBase" id="RU362132"/>
    </source>
</evidence>
<dbReference type="GO" id="GO:0009099">
    <property type="term" value="P:L-valine biosynthetic process"/>
    <property type="evidence" value="ECO:0007669"/>
    <property type="project" value="TreeGrafter"/>
</dbReference>
<evidence type="ECO:0000313" key="9">
    <source>
        <dbReference type="Proteomes" id="UP000192903"/>
    </source>
</evidence>
<dbReference type="PANTHER" id="PTHR18968">
    <property type="entry name" value="THIAMINE PYROPHOSPHATE ENZYMES"/>
    <property type="match status" value="1"/>
</dbReference>
<name>A0A1X7FQB3_9HYPH</name>
<dbReference type="InterPro" id="IPR012001">
    <property type="entry name" value="Thiamin_PyroP_enz_TPP-bd_dom"/>
</dbReference>
<dbReference type="NCBIfam" id="NF004772">
    <property type="entry name" value="PRK06112.1"/>
    <property type="match status" value="1"/>
</dbReference>
<dbReference type="Pfam" id="PF02776">
    <property type="entry name" value="TPP_enzyme_N"/>
    <property type="match status" value="1"/>
</dbReference>